<proteinExistence type="predicted"/>
<name>A0A6J4I7C0_9MICC</name>
<protein>
    <submittedName>
        <fullName evidence="1">Uncharacterized protein</fullName>
    </submittedName>
</protein>
<gene>
    <name evidence="1" type="ORF">AVDCRST_MAG83-2099</name>
</gene>
<dbReference type="EMBL" id="CADCTE010000101">
    <property type="protein sequence ID" value="CAA9243402.1"/>
    <property type="molecule type" value="Genomic_DNA"/>
</dbReference>
<dbReference type="AlphaFoldDB" id="A0A6J4I7C0"/>
<organism evidence="1">
    <name type="scientific">uncultured Arthrobacter sp</name>
    <dbReference type="NCBI Taxonomy" id="114050"/>
    <lineage>
        <taxon>Bacteria</taxon>
        <taxon>Bacillati</taxon>
        <taxon>Actinomycetota</taxon>
        <taxon>Actinomycetes</taxon>
        <taxon>Micrococcales</taxon>
        <taxon>Micrococcaceae</taxon>
        <taxon>Arthrobacter</taxon>
        <taxon>environmental samples</taxon>
    </lineage>
</organism>
<evidence type="ECO:0000313" key="1">
    <source>
        <dbReference type="EMBL" id="CAA9243402.1"/>
    </source>
</evidence>
<accession>A0A6J4I7C0</accession>
<reference evidence="1" key="1">
    <citation type="submission" date="2020-02" db="EMBL/GenBank/DDBJ databases">
        <authorList>
            <person name="Meier V. D."/>
        </authorList>
    </citation>
    <scope>NUCLEOTIDE SEQUENCE</scope>
    <source>
        <strain evidence="1">AVDCRST_MAG83</strain>
    </source>
</reference>
<sequence>MRGAKLRMDLHAHLAQPPLARRLFRGAARVDRVPLPEFVADPRANAGLGHTQPLGNCPWTVGRMRIVAGFRAGPSMVQNGDRQVMLALIVGGLVRSAGTLAGLVTLERCIVHAASST</sequence>